<organism evidence="4 5">
    <name type="scientific">Gordonia araii NBRC 100433</name>
    <dbReference type="NCBI Taxonomy" id="1073574"/>
    <lineage>
        <taxon>Bacteria</taxon>
        <taxon>Bacillati</taxon>
        <taxon>Actinomycetota</taxon>
        <taxon>Actinomycetes</taxon>
        <taxon>Mycobacteriales</taxon>
        <taxon>Gordoniaceae</taxon>
        <taxon>Gordonia</taxon>
    </lineage>
</organism>
<dbReference type="AlphaFoldDB" id="G7GZN9"/>
<dbReference type="PANTHER" id="PTHR43037">
    <property type="entry name" value="UNNAMED PRODUCT-RELATED"/>
    <property type="match status" value="1"/>
</dbReference>
<keyword evidence="5" id="KW-1185">Reference proteome</keyword>
<name>G7GZN9_9ACTN</name>
<dbReference type="SUPFAM" id="SSF53474">
    <property type="entry name" value="alpha/beta-Hydrolases"/>
    <property type="match status" value="1"/>
</dbReference>
<evidence type="ECO:0008006" key="6">
    <source>
        <dbReference type="Google" id="ProtNLM"/>
    </source>
</evidence>
<dbReference type="STRING" id="1073574.GOARA_027_00270"/>
<gene>
    <name evidence="4" type="ORF">GOARA_027_00270</name>
</gene>
<feature type="chain" id="PRO_5003495664" description="Polyhydroxybutyrate depolymerase" evidence="3">
    <location>
        <begin position="25"/>
        <end position="280"/>
    </location>
</feature>
<dbReference type="GO" id="GO:0005576">
    <property type="term" value="C:extracellular region"/>
    <property type="evidence" value="ECO:0007669"/>
    <property type="project" value="InterPro"/>
</dbReference>
<proteinExistence type="predicted"/>
<evidence type="ECO:0000256" key="1">
    <source>
        <dbReference type="ARBA" id="ARBA00022729"/>
    </source>
</evidence>
<dbReference type="GO" id="GO:0016787">
    <property type="term" value="F:hydrolase activity"/>
    <property type="evidence" value="ECO:0007669"/>
    <property type="project" value="UniProtKB-KW"/>
</dbReference>
<reference evidence="4 5" key="1">
    <citation type="submission" date="2011-11" db="EMBL/GenBank/DDBJ databases">
        <title>Whole genome shotgun sequence of Gordonia araii NBRC 100433.</title>
        <authorList>
            <person name="Yoshida Y."/>
            <person name="Hosoyama A."/>
            <person name="Tsuchikane K."/>
            <person name="Katsumata H."/>
            <person name="Yamazaki S."/>
            <person name="Fujita N."/>
        </authorList>
    </citation>
    <scope>NUCLEOTIDE SEQUENCE [LARGE SCALE GENOMIC DNA]</scope>
    <source>
        <strain evidence="4 5">NBRC 100433</strain>
    </source>
</reference>
<sequence length="280" mass="29663">MRMLAVAVGSLVALSAVGAPSAFADSRSTERVGSHSYELYRPSGLASPAPLVVVLHGGFGTGKQVERDYGWNRQARAGRFVVAYPDGIARSWNAGGCCGQAQSRNVDDLGFLRRVVDDVARKAPVDRKRVFIAGMSNGAMMALRAVCQTSVFRGAVSVAGTLVSSCERPASVLQIHGTADPRVRYQGGTGSGSAQVDGQAIEAVDQRLRRLARCPAPKRSRVGTVVRSTATCPSGRVVELITIEGMGHQWPGASKRLPTLGPPSSAINATQVAWRYFARL</sequence>
<keyword evidence="2" id="KW-0378">Hydrolase</keyword>
<dbReference type="Pfam" id="PF10503">
    <property type="entry name" value="Esterase_PHB"/>
    <property type="match status" value="1"/>
</dbReference>
<comment type="caution">
    <text evidence="4">The sequence shown here is derived from an EMBL/GenBank/DDBJ whole genome shotgun (WGS) entry which is preliminary data.</text>
</comment>
<dbReference type="RefSeq" id="WP_007321141.1">
    <property type="nucleotide sequence ID" value="NZ_BAEE01000027.1"/>
</dbReference>
<dbReference type="InterPro" id="IPR050955">
    <property type="entry name" value="Plant_Biomass_Hydrol_Est"/>
</dbReference>
<evidence type="ECO:0000313" key="4">
    <source>
        <dbReference type="EMBL" id="GAB09064.1"/>
    </source>
</evidence>
<dbReference type="Proteomes" id="UP000035088">
    <property type="component" value="Unassembled WGS sequence"/>
</dbReference>
<evidence type="ECO:0000256" key="2">
    <source>
        <dbReference type="ARBA" id="ARBA00022801"/>
    </source>
</evidence>
<dbReference type="InterPro" id="IPR029058">
    <property type="entry name" value="AB_hydrolase_fold"/>
</dbReference>
<dbReference type="EMBL" id="BAEE01000027">
    <property type="protein sequence ID" value="GAB09064.1"/>
    <property type="molecule type" value="Genomic_DNA"/>
</dbReference>
<protein>
    <recommendedName>
        <fullName evidence="6">Polyhydroxybutyrate depolymerase</fullName>
    </recommendedName>
</protein>
<dbReference type="Gene3D" id="3.40.50.1820">
    <property type="entry name" value="alpha/beta hydrolase"/>
    <property type="match status" value="1"/>
</dbReference>
<dbReference type="InterPro" id="IPR010126">
    <property type="entry name" value="Esterase_phb"/>
</dbReference>
<feature type="signal peptide" evidence="3">
    <location>
        <begin position="1"/>
        <end position="24"/>
    </location>
</feature>
<dbReference type="PANTHER" id="PTHR43037:SF1">
    <property type="entry name" value="BLL1128 PROTEIN"/>
    <property type="match status" value="1"/>
</dbReference>
<keyword evidence="1 3" id="KW-0732">Signal</keyword>
<evidence type="ECO:0000313" key="5">
    <source>
        <dbReference type="Proteomes" id="UP000035088"/>
    </source>
</evidence>
<accession>G7GZN9</accession>
<evidence type="ECO:0000256" key="3">
    <source>
        <dbReference type="SAM" id="SignalP"/>
    </source>
</evidence>